<name>D4DFW1_TRIVH</name>
<comment type="caution">
    <text evidence="3">The sequence shown here is derived from an EMBL/GenBank/DDBJ whole genome shotgun (WGS) entry which is preliminary data.</text>
</comment>
<evidence type="ECO:0000256" key="1">
    <source>
        <dbReference type="ARBA" id="ARBA00023604"/>
    </source>
</evidence>
<dbReference type="InterPro" id="IPR044053">
    <property type="entry name" value="AsaB-like"/>
</dbReference>
<keyword evidence="4" id="KW-1185">Reference proteome</keyword>
<evidence type="ECO:0000256" key="2">
    <source>
        <dbReference type="SAM" id="MobiDB-lite"/>
    </source>
</evidence>
<feature type="region of interest" description="Disordered" evidence="2">
    <location>
        <begin position="121"/>
        <end position="140"/>
    </location>
</feature>
<dbReference type="GO" id="GO:0016491">
    <property type="term" value="F:oxidoreductase activity"/>
    <property type="evidence" value="ECO:0007669"/>
    <property type="project" value="InterPro"/>
</dbReference>
<evidence type="ECO:0000313" key="3">
    <source>
        <dbReference type="EMBL" id="EFE39242.1"/>
    </source>
</evidence>
<protein>
    <submittedName>
        <fullName evidence="3">CmcJ-like methyltransferase, putative</fullName>
    </submittedName>
</protein>
<dbReference type="EMBL" id="ACYE01000344">
    <property type="protein sequence ID" value="EFE39242.1"/>
    <property type="molecule type" value="Genomic_DNA"/>
</dbReference>
<accession>D4DFW1</accession>
<dbReference type="Proteomes" id="UP000008383">
    <property type="component" value="Unassembled WGS sequence"/>
</dbReference>
<dbReference type="KEGG" id="tve:TRV_06064"/>
<dbReference type="HOGENOM" id="CLU_042688_2_0_1"/>
<comment type="similarity">
    <text evidence="1">Belongs to the asaB hydroxylase/desaturase family.</text>
</comment>
<dbReference type="NCBIfam" id="NF041278">
    <property type="entry name" value="CmcJ_NvfI_EfuI"/>
    <property type="match status" value="1"/>
</dbReference>
<dbReference type="OrthoDB" id="412788at2759"/>
<gene>
    <name evidence="3" type="ORF">TRV_06064</name>
</gene>
<proteinExistence type="inferred from homology"/>
<dbReference type="PANTHER" id="PTHR34598:SF3">
    <property type="entry name" value="OXIDOREDUCTASE AN1597"/>
    <property type="match status" value="1"/>
</dbReference>
<organism evidence="3 4">
    <name type="scientific">Trichophyton verrucosum (strain HKI 0517)</name>
    <dbReference type="NCBI Taxonomy" id="663202"/>
    <lineage>
        <taxon>Eukaryota</taxon>
        <taxon>Fungi</taxon>
        <taxon>Dikarya</taxon>
        <taxon>Ascomycota</taxon>
        <taxon>Pezizomycotina</taxon>
        <taxon>Eurotiomycetes</taxon>
        <taxon>Eurotiomycetidae</taxon>
        <taxon>Onygenales</taxon>
        <taxon>Arthrodermataceae</taxon>
        <taxon>Trichophyton</taxon>
    </lineage>
</organism>
<dbReference type="PANTHER" id="PTHR34598">
    <property type="entry name" value="BLL6449 PROTEIN"/>
    <property type="match status" value="1"/>
</dbReference>
<dbReference type="GO" id="GO:0032259">
    <property type="term" value="P:methylation"/>
    <property type="evidence" value="ECO:0007669"/>
    <property type="project" value="UniProtKB-KW"/>
</dbReference>
<dbReference type="GO" id="GO:0008168">
    <property type="term" value="F:methyltransferase activity"/>
    <property type="evidence" value="ECO:0007669"/>
    <property type="project" value="UniProtKB-KW"/>
</dbReference>
<sequence>MAAQYPAQMNFLAPRKPEDGPTFYRSAAAEGFETSNFHQEPYSVTVTDARPQRDSFQLDTHGFAFAVDPEGSRPEVLEAIRAGDKETVQKLYDPLVEKLIKDHTGASRVFIFDHTVRRREASLAGKNPNGREQPAGTHLPEEADELLKGRARIVNVWRPLKGPVLDWPLAVMDCTTLQKADIHPTKLYRGRFELRGETVSISHNTGQHWYYLDRQQTDEITMIKIWDSKDVAGHSEYTFCLFFWLLFCTG</sequence>
<dbReference type="RefSeq" id="XP_003019866.1">
    <property type="nucleotide sequence ID" value="XM_003019820.1"/>
</dbReference>
<dbReference type="GeneID" id="9584617"/>
<reference evidence="4" key="1">
    <citation type="journal article" date="2011" name="Genome Biol.">
        <title>Comparative and functional genomics provide insights into the pathogenicity of dermatophytic fungi.</title>
        <authorList>
            <person name="Burmester A."/>
            <person name="Shelest E."/>
            <person name="Gloeckner G."/>
            <person name="Heddergott C."/>
            <person name="Schindler S."/>
            <person name="Staib P."/>
            <person name="Heidel A."/>
            <person name="Felder M."/>
            <person name="Petzold A."/>
            <person name="Szafranski K."/>
            <person name="Feuermann M."/>
            <person name="Pedruzzi I."/>
            <person name="Priebe S."/>
            <person name="Groth M."/>
            <person name="Winkler R."/>
            <person name="Li W."/>
            <person name="Kniemeyer O."/>
            <person name="Schroeckh V."/>
            <person name="Hertweck C."/>
            <person name="Hube B."/>
            <person name="White T.C."/>
            <person name="Platzer M."/>
            <person name="Guthke R."/>
            <person name="Heitman J."/>
            <person name="Woestemeyer J."/>
            <person name="Zipfel P.F."/>
            <person name="Monod M."/>
            <person name="Brakhage A.A."/>
        </authorList>
    </citation>
    <scope>NUCLEOTIDE SEQUENCE [LARGE SCALE GENOMIC DNA]</scope>
    <source>
        <strain evidence="4">HKI 0517</strain>
    </source>
</reference>
<dbReference type="AlphaFoldDB" id="D4DFW1"/>
<evidence type="ECO:0000313" key="4">
    <source>
        <dbReference type="Proteomes" id="UP000008383"/>
    </source>
</evidence>